<sequence length="58" mass="6537">MAKFVPNDDANGCSHSWIPLVFFGLRSSYLAQETPTSTTKGSKWERNARSPFLLCMIE</sequence>
<proteinExistence type="predicted"/>
<keyword evidence="2" id="KW-1185">Reference proteome</keyword>
<evidence type="ECO:0000313" key="2">
    <source>
        <dbReference type="Proteomes" id="UP000773850"/>
    </source>
</evidence>
<organism evidence="1 2">
    <name type="scientific">Geobacillus stearothermophilus</name>
    <name type="common">Bacillus stearothermophilus</name>
    <dbReference type="NCBI Taxonomy" id="1422"/>
    <lineage>
        <taxon>Bacteria</taxon>
        <taxon>Bacillati</taxon>
        <taxon>Bacillota</taxon>
        <taxon>Bacilli</taxon>
        <taxon>Bacillales</taxon>
        <taxon>Anoxybacillaceae</taxon>
        <taxon>Geobacillus</taxon>
    </lineage>
</organism>
<comment type="caution">
    <text evidence="1">The sequence shown here is derived from an EMBL/GenBank/DDBJ whole genome shotgun (WGS) entry which is preliminary data.</text>
</comment>
<accession>A0ABQ7HDP2</accession>
<dbReference type="EMBL" id="LUCS01000028">
    <property type="protein sequence ID" value="KAF6510277.1"/>
    <property type="molecule type" value="Genomic_DNA"/>
</dbReference>
<dbReference type="Proteomes" id="UP000773850">
    <property type="component" value="Unassembled WGS sequence"/>
</dbReference>
<reference evidence="1 2" key="1">
    <citation type="submission" date="2016-03" db="EMBL/GenBank/DDBJ databases">
        <title>Spore heat resistance.</title>
        <authorList>
            <person name="Boekhorst J."/>
            <person name="Berendsen E.M."/>
            <person name="Wells-Bennik M.H."/>
            <person name="Kuipers O.P."/>
        </authorList>
    </citation>
    <scope>NUCLEOTIDE SEQUENCE [LARGE SCALE GENOMIC DNA]</scope>
    <source>
        <strain evidence="1 2">GS8</strain>
    </source>
</reference>
<protein>
    <submittedName>
        <fullName evidence="1">Uncharacterized protein</fullName>
    </submittedName>
</protein>
<gene>
    <name evidence="1" type="ORF">GS8_2434</name>
</gene>
<evidence type="ECO:0000313" key="1">
    <source>
        <dbReference type="EMBL" id="KAF6510277.1"/>
    </source>
</evidence>
<name>A0ABQ7HDP2_GEOSE</name>